<keyword evidence="1" id="KW-1133">Transmembrane helix</keyword>
<keyword evidence="1" id="KW-0472">Membrane</keyword>
<dbReference type="AlphaFoldDB" id="A0A078BD94"/>
<dbReference type="InParanoid" id="A0A078BD94"/>
<feature type="transmembrane region" description="Helical" evidence="1">
    <location>
        <begin position="20"/>
        <end position="39"/>
    </location>
</feature>
<keyword evidence="1" id="KW-0812">Transmembrane</keyword>
<protein>
    <submittedName>
        <fullName evidence="2">Uncharacterized protein</fullName>
    </submittedName>
</protein>
<sequence>MDPLLSDKQRHKRSHLTKVLTALLFGLSIAAIAILYFGYESQLKQANVLASFVEMAQPGEVILFEDPEFRNSQIPYLLILMKY</sequence>
<dbReference type="EMBL" id="CCKQ01019540">
    <property type="protein sequence ID" value="CDW91558.1"/>
    <property type="molecule type" value="Genomic_DNA"/>
</dbReference>
<keyword evidence="3" id="KW-1185">Reference proteome</keyword>
<evidence type="ECO:0000313" key="3">
    <source>
        <dbReference type="Proteomes" id="UP000039865"/>
    </source>
</evidence>
<name>A0A078BD94_STYLE</name>
<organism evidence="2 3">
    <name type="scientific">Stylonychia lemnae</name>
    <name type="common">Ciliate</name>
    <dbReference type="NCBI Taxonomy" id="5949"/>
    <lineage>
        <taxon>Eukaryota</taxon>
        <taxon>Sar</taxon>
        <taxon>Alveolata</taxon>
        <taxon>Ciliophora</taxon>
        <taxon>Intramacronucleata</taxon>
        <taxon>Spirotrichea</taxon>
        <taxon>Stichotrichia</taxon>
        <taxon>Sporadotrichida</taxon>
        <taxon>Oxytrichidae</taxon>
        <taxon>Stylonychinae</taxon>
        <taxon>Stylonychia</taxon>
    </lineage>
</organism>
<dbReference type="Proteomes" id="UP000039865">
    <property type="component" value="Unassembled WGS sequence"/>
</dbReference>
<accession>A0A078BD94</accession>
<proteinExistence type="predicted"/>
<gene>
    <name evidence="2" type="primary">Contig11276.g12052</name>
    <name evidence="2" type="ORF">STYLEM_20714</name>
</gene>
<evidence type="ECO:0000313" key="2">
    <source>
        <dbReference type="EMBL" id="CDW91558.1"/>
    </source>
</evidence>
<reference evidence="2 3" key="1">
    <citation type="submission" date="2014-06" db="EMBL/GenBank/DDBJ databases">
        <authorList>
            <person name="Swart Estienne"/>
        </authorList>
    </citation>
    <scope>NUCLEOTIDE SEQUENCE [LARGE SCALE GENOMIC DNA]</scope>
    <source>
        <strain evidence="2 3">130c</strain>
    </source>
</reference>
<evidence type="ECO:0000256" key="1">
    <source>
        <dbReference type="SAM" id="Phobius"/>
    </source>
</evidence>